<evidence type="ECO:0000256" key="2">
    <source>
        <dbReference type="ARBA" id="ARBA00023125"/>
    </source>
</evidence>
<keyword evidence="3" id="KW-0804">Transcription</keyword>
<evidence type="ECO:0000313" key="5">
    <source>
        <dbReference type="EMBL" id="CAK9214343.1"/>
    </source>
</evidence>
<accession>A0ABP0U748</accession>
<organism evidence="5 6">
    <name type="scientific">Sphagnum troendelagicum</name>
    <dbReference type="NCBI Taxonomy" id="128251"/>
    <lineage>
        <taxon>Eukaryota</taxon>
        <taxon>Viridiplantae</taxon>
        <taxon>Streptophyta</taxon>
        <taxon>Embryophyta</taxon>
        <taxon>Bryophyta</taxon>
        <taxon>Sphagnophytina</taxon>
        <taxon>Sphagnopsida</taxon>
        <taxon>Sphagnales</taxon>
        <taxon>Sphagnaceae</taxon>
        <taxon>Sphagnum</taxon>
    </lineage>
</organism>
<proteinExistence type="predicted"/>
<evidence type="ECO:0000256" key="1">
    <source>
        <dbReference type="ARBA" id="ARBA00023015"/>
    </source>
</evidence>
<dbReference type="InterPro" id="IPR015300">
    <property type="entry name" value="DNA-bd_pseudobarrel_sf"/>
</dbReference>
<dbReference type="Proteomes" id="UP001497512">
    <property type="component" value="Chromosome 2"/>
</dbReference>
<protein>
    <submittedName>
        <fullName evidence="5">Uncharacterized protein</fullName>
    </submittedName>
</protein>
<gene>
    <name evidence="5" type="ORF">CSSPTR1EN2_LOCUS12184</name>
</gene>
<evidence type="ECO:0000256" key="4">
    <source>
        <dbReference type="ARBA" id="ARBA00023242"/>
    </source>
</evidence>
<evidence type="ECO:0000313" key="6">
    <source>
        <dbReference type="Proteomes" id="UP001497512"/>
    </source>
</evidence>
<keyword evidence="2" id="KW-0238">DNA-binding</keyword>
<keyword evidence="4" id="KW-0539">Nucleus</keyword>
<keyword evidence="1" id="KW-0805">Transcription regulation</keyword>
<dbReference type="Gene3D" id="2.40.330.10">
    <property type="entry name" value="DNA-binding pseudobarrel domain"/>
    <property type="match status" value="1"/>
</dbReference>
<dbReference type="SUPFAM" id="SSF101936">
    <property type="entry name" value="DNA-binding pseudobarrel domain"/>
    <property type="match status" value="1"/>
</dbReference>
<reference evidence="5" key="1">
    <citation type="submission" date="2024-02" db="EMBL/GenBank/DDBJ databases">
        <authorList>
            <consortium name="ELIXIR-Norway"/>
            <consortium name="Elixir Norway"/>
        </authorList>
    </citation>
    <scope>NUCLEOTIDE SEQUENCE</scope>
</reference>
<keyword evidence="6" id="KW-1185">Reference proteome</keyword>
<name>A0ABP0U748_9BRYO</name>
<evidence type="ECO:0000256" key="3">
    <source>
        <dbReference type="ARBA" id="ARBA00023163"/>
    </source>
</evidence>
<sequence length="249" mass="28165">MDFEIDEFGNKSVTFIPPGRDGKVPEKFRLMASLYNETPQLLRLKSFVGSLHTRYGLEAGGAILEHMVPEPRSRAHDIQPNVLFTEYLAWVCVTAASTSPYSMWLQPPQMLTRRLIPSSVLDVVLGALLTAADLNNKYHPIKVEKVHVSGNFYLPIRESSFRDTHMSRGHAMVDLVNLMGSEWQDVTWLAPPVSILTGDNLRRFAQDNCVDEGDVCVLEMERGHPYISRSLSSPRKLQIKVHVFRMGFP</sequence>
<dbReference type="EMBL" id="OZ019894">
    <property type="protein sequence ID" value="CAK9214343.1"/>
    <property type="molecule type" value="Genomic_DNA"/>
</dbReference>